<dbReference type="PANTHER" id="PTHR42748:SF22">
    <property type="entry name" value="NMRA-LIKE DOMAIN-CONTAINING PROTEIN"/>
    <property type="match status" value="1"/>
</dbReference>
<dbReference type="STRING" id="1160497.A0A1L9VQR5"/>
<feature type="domain" description="NmrA-like" evidence="3">
    <location>
        <begin position="12"/>
        <end position="259"/>
    </location>
</feature>
<organism evidence="4 5">
    <name type="scientific">Aspergillus glaucus CBS 516.65</name>
    <dbReference type="NCBI Taxonomy" id="1160497"/>
    <lineage>
        <taxon>Eukaryota</taxon>
        <taxon>Fungi</taxon>
        <taxon>Dikarya</taxon>
        <taxon>Ascomycota</taxon>
        <taxon>Pezizomycotina</taxon>
        <taxon>Eurotiomycetes</taxon>
        <taxon>Eurotiomycetidae</taxon>
        <taxon>Eurotiales</taxon>
        <taxon>Aspergillaceae</taxon>
        <taxon>Aspergillus</taxon>
        <taxon>Aspergillus subgen. Aspergillus</taxon>
    </lineage>
</organism>
<proteinExistence type="inferred from homology"/>
<dbReference type="OrthoDB" id="10254221at2759"/>
<dbReference type="EMBL" id="KV878893">
    <property type="protein sequence ID" value="OJJ86231.1"/>
    <property type="molecule type" value="Genomic_DNA"/>
</dbReference>
<evidence type="ECO:0000256" key="1">
    <source>
        <dbReference type="ARBA" id="ARBA00006328"/>
    </source>
</evidence>
<dbReference type="Pfam" id="PF05368">
    <property type="entry name" value="NmrA"/>
    <property type="match status" value="1"/>
</dbReference>
<name>A0A1L9VQR5_ASPGL</name>
<accession>A0A1L9VQR5</accession>
<dbReference type="PANTHER" id="PTHR42748">
    <property type="entry name" value="NITROGEN METABOLITE REPRESSION PROTEIN NMRA FAMILY MEMBER"/>
    <property type="match status" value="1"/>
</dbReference>
<dbReference type="AlphaFoldDB" id="A0A1L9VQR5"/>
<sequence length="332" mass="36224">MSRNVCITSVEGNTGFVIAELLLSDENFSKFVTSVSGLTLNPTAERCKDLTQLGATIVPHQPGRVKNVAASIKGTDADTVCVIPPVSKHKIDVTAELIEAAKMADVPNIVFLSAAGCDLAERDRQPRLREFVDLEALFMGVKGDASSRTGECPVIIRAGFYAENLLSYAHQAKEEGALPLPIGQQHKFAPVALGDVALLAAHVLAGKGSHGLDDKHRGQLMTITSPTLLNGQELAKAASEALKADMEFEDISEREAKQVLRKHTDTDDTEIQFLVEYYSLVREGKTNYVATTAFRDVTMGEEPQKPHEFFKIYGEEFTPNRKGAKRRKVDGK</sequence>
<dbReference type="InterPro" id="IPR036291">
    <property type="entry name" value="NAD(P)-bd_dom_sf"/>
</dbReference>
<dbReference type="GO" id="GO:0005634">
    <property type="term" value="C:nucleus"/>
    <property type="evidence" value="ECO:0007669"/>
    <property type="project" value="TreeGrafter"/>
</dbReference>
<evidence type="ECO:0000259" key="3">
    <source>
        <dbReference type="Pfam" id="PF05368"/>
    </source>
</evidence>
<dbReference type="Gene3D" id="3.40.50.720">
    <property type="entry name" value="NAD(P)-binding Rossmann-like Domain"/>
    <property type="match status" value="1"/>
</dbReference>
<dbReference type="Gene3D" id="3.90.25.10">
    <property type="entry name" value="UDP-galactose 4-epimerase, domain 1"/>
    <property type="match status" value="1"/>
</dbReference>
<protein>
    <recommendedName>
        <fullName evidence="3">NmrA-like domain-containing protein</fullName>
    </recommendedName>
</protein>
<dbReference type="Proteomes" id="UP000184300">
    <property type="component" value="Unassembled WGS sequence"/>
</dbReference>
<reference evidence="5" key="1">
    <citation type="journal article" date="2017" name="Genome Biol.">
        <title>Comparative genomics reveals high biological diversity and specific adaptations in the industrially and medically important fungal genus Aspergillus.</title>
        <authorList>
            <person name="de Vries R.P."/>
            <person name="Riley R."/>
            <person name="Wiebenga A."/>
            <person name="Aguilar-Osorio G."/>
            <person name="Amillis S."/>
            <person name="Uchima C.A."/>
            <person name="Anderluh G."/>
            <person name="Asadollahi M."/>
            <person name="Askin M."/>
            <person name="Barry K."/>
            <person name="Battaglia E."/>
            <person name="Bayram O."/>
            <person name="Benocci T."/>
            <person name="Braus-Stromeyer S.A."/>
            <person name="Caldana C."/>
            <person name="Canovas D."/>
            <person name="Cerqueira G.C."/>
            <person name="Chen F."/>
            <person name="Chen W."/>
            <person name="Choi C."/>
            <person name="Clum A."/>
            <person name="Dos Santos R.A."/>
            <person name="Damasio A.R."/>
            <person name="Diallinas G."/>
            <person name="Emri T."/>
            <person name="Fekete E."/>
            <person name="Flipphi M."/>
            <person name="Freyberg S."/>
            <person name="Gallo A."/>
            <person name="Gournas C."/>
            <person name="Habgood R."/>
            <person name="Hainaut M."/>
            <person name="Harispe M.L."/>
            <person name="Henrissat B."/>
            <person name="Hilden K.S."/>
            <person name="Hope R."/>
            <person name="Hossain A."/>
            <person name="Karabika E."/>
            <person name="Karaffa L."/>
            <person name="Karanyi Z."/>
            <person name="Krasevec N."/>
            <person name="Kuo A."/>
            <person name="Kusch H."/>
            <person name="LaButti K."/>
            <person name="Lagendijk E.L."/>
            <person name="Lapidus A."/>
            <person name="Levasseur A."/>
            <person name="Lindquist E."/>
            <person name="Lipzen A."/>
            <person name="Logrieco A.F."/>
            <person name="MacCabe A."/>
            <person name="Maekelae M.R."/>
            <person name="Malavazi I."/>
            <person name="Melin P."/>
            <person name="Meyer V."/>
            <person name="Mielnichuk N."/>
            <person name="Miskei M."/>
            <person name="Molnar A.P."/>
            <person name="Mule G."/>
            <person name="Ngan C.Y."/>
            <person name="Orejas M."/>
            <person name="Orosz E."/>
            <person name="Ouedraogo J.P."/>
            <person name="Overkamp K.M."/>
            <person name="Park H.-S."/>
            <person name="Perrone G."/>
            <person name="Piumi F."/>
            <person name="Punt P.J."/>
            <person name="Ram A.F."/>
            <person name="Ramon A."/>
            <person name="Rauscher S."/>
            <person name="Record E."/>
            <person name="Riano-Pachon D.M."/>
            <person name="Robert V."/>
            <person name="Roehrig J."/>
            <person name="Ruller R."/>
            <person name="Salamov A."/>
            <person name="Salih N.S."/>
            <person name="Samson R.A."/>
            <person name="Sandor E."/>
            <person name="Sanguinetti M."/>
            <person name="Schuetze T."/>
            <person name="Sepcic K."/>
            <person name="Shelest E."/>
            <person name="Sherlock G."/>
            <person name="Sophianopoulou V."/>
            <person name="Squina F.M."/>
            <person name="Sun H."/>
            <person name="Susca A."/>
            <person name="Todd R.B."/>
            <person name="Tsang A."/>
            <person name="Unkles S.E."/>
            <person name="van de Wiele N."/>
            <person name="van Rossen-Uffink D."/>
            <person name="Oliveira J.V."/>
            <person name="Vesth T.C."/>
            <person name="Visser J."/>
            <person name="Yu J.-H."/>
            <person name="Zhou M."/>
            <person name="Andersen M.R."/>
            <person name="Archer D.B."/>
            <person name="Baker S.E."/>
            <person name="Benoit I."/>
            <person name="Brakhage A.A."/>
            <person name="Braus G.H."/>
            <person name="Fischer R."/>
            <person name="Frisvad J.C."/>
            <person name="Goldman G.H."/>
            <person name="Houbraken J."/>
            <person name="Oakley B."/>
            <person name="Pocsi I."/>
            <person name="Scazzocchio C."/>
            <person name="Seiboth B."/>
            <person name="vanKuyk P.A."/>
            <person name="Wortman J."/>
            <person name="Dyer P.S."/>
            <person name="Grigoriev I.V."/>
        </authorList>
    </citation>
    <scope>NUCLEOTIDE SEQUENCE [LARGE SCALE GENOMIC DNA]</scope>
    <source>
        <strain evidence="5">CBS 516.65</strain>
    </source>
</reference>
<gene>
    <name evidence="4" type="ORF">ASPGLDRAFT_73312</name>
</gene>
<dbReference type="InterPro" id="IPR008030">
    <property type="entry name" value="NmrA-like"/>
</dbReference>
<evidence type="ECO:0000313" key="5">
    <source>
        <dbReference type="Proteomes" id="UP000184300"/>
    </source>
</evidence>
<keyword evidence="2" id="KW-0521">NADP</keyword>
<dbReference type="GeneID" id="34465925"/>
<evidence type="ECO:0000256" key="2">
    <source>
        <dbReference type="ARBA" id="ARBA00022857"/>
    </source>
</evidence>
<comment type="similarity">
    <text evidence="1">Belongs to the NmrA-type oxidoreductase family.</text>
</comment>
<dbReference type="InterPro" id="IPR051164">
    <property type="entry name" value="NmrA-like_oxidored"/>
</dbReference>
<keyword evidence="5" id="KW-1185">Reference proteome</keyword>
<dbReference type="VEuPathDB" id="FungiDB:ASPGLDRAFT_73312"/>
<evidence type="ECO:0000313" key="4">
    <source>
        <dbReference type="EMBL" id="OJJ86231.1"/>
    </source>
</evidence>
<dbReference type="SUPFAM" id="SSF51735">
    <property type="entry name" value="NAD(P)-binding Rossmann-fold domains"/>
    <property type="match status" value="1"/>
</dbReference>
<dbReference type="RefSeq" id="XP_022402925.1">
    <property type="nucleotide sequence ID" value="XM_022549665.1"/>
</dbReference>